<gene>
    <name evidence="1" type="ORF">PPRIM_AZ9-3.1.T1660077</name>
    <name evidence="2" type="ORF">PPRIM_AZ9-3.1.T1660078</name>
</gene>
<dbReference type="EMBL" id="CAJJDM010000175">
    <property type="protein sequence ID" value="CAD8115862.1"/>
    <property type="molecule type" value="Genomic_DNA"/>
</dbReference>
<proteinExistence type="predicted"/>
<protein>
    <submittedName>
        <fullName evidence="1">Uncharacterized protein</fullName>
    </submittedName>
</protein>
<comment type="caution">
    <text evidence="1">The sequence shown here is derived from an EMBL/GenBank/DDBJ whole genome shotgun (WGS) entry which is preliminary data.</text>
</comment>
<evidence type="ECO:0000313" key="1">
    <source>
        <dbReference type="EMBL" id="CAD8115860.1"/>
    </source>
</evidence>
<dbReference type="Proteomes" id="UP000688137">
    <property type="component" value="Unassembled WGS sequence"/>
</dbReference>
<reference evidence="1" key="1">
    <citation type="submission" date="2021-01" db="EMBL/GenBank/DDBJ databases">
        <authorList>
            <consortium name="Genoscope - CEA"/>
            <person name="William W."/>
        </authorList>
    </citation>
    <scope>NUCLEOTIDE SEQUENCE</scope>
</reference>
<evidence type="ECO:0000313" key="3">
    <source>
        <dbReference type="Proteomes" id="UP000688137"/>
    </source>
</evidence>
<sequence>MRQLEQPPKRSHPCWLQKSQNMNKSFSLQIFKIYFLKINAQTQFIFPQKHVHASSQNFSLLQQAQKFFKYLPSDVIERLFIQQVGIDEQKRFIEFCEENDPVEEALMKKLRKKKNVLSTLLFELQEYSLERPKIIDLITQILRKASQKGEQYLQMKSYQPFQPSASNYFVSSQQSFNNSSINRSEQKEPHGDRLYFFQQRS</sequence>
<dbReference type="EMBL" id="CAJJDM010000175">
    <property type="protein sequence ID" value="CAD8115860.1"/>
    <property type="molecule type" value="Genomic_DNA"/>
</dbReference>
<evidence type="ECO:0000313" key="2">
    <source>
        <dbReference type="EMBL" id="CAD8115862.1"/>
    </source>
</evidence>
<accession>A0A8S1QMZ8</accession>
<organism evidence="1 3">
    <name type="scientific">Paramecium primaurelia</name>
    <dbReference type="NCBI Taxonomy" id="5886"/>
    <lineage>
        <taxon>Eukaryota</taxon>
        <taxon>Sar</taxon>
        <taxon>Alveolata</taxon>
        <taxon>Ciliophora</taxon>
        <taxon>Intramacronucleata</taxon>
        <taxon>Oligohymenophorea</taxon>
        <taxon>Peniculida</taxon>
        <taxon>Parameciidae</taxon>
        <taxon>Paramecium</taxon>
    </lineage>
</organism>
<dbReference type="AlphaFoldDB" id="A0A8S1QMZ8"/>
<keyword evidence="3" id="KW-1185">Reference proteome</keyword>
<name>A0A8S1QMZ8_PARPR</name>